<dbReference type="SUPFAM" id="SSF46689">
    <property type="entry name" value="Homeodomain-like"/>
    <property type="match status" value="1"/>
</dbReference>
<dbReference type="Gene3D" id="1.10.10.60">
    <property type="entry name" value="Homeodomain-like"/>
    <property type="match status" value="1"/>
</dbReference>
<comment type="subcellular location">
    <subcellularLocation>
        <location evidence="1">Nucleus</location>
    </subcellularLocation>
</comment>
<keyword evidence="2 9" id="KW-0597">Phosphoprotein</keyword>
<dbReference type="GO" id="GO:0005634">
    <property type="term" value="C:nucleus"/>
    <property type="evidence" value="ECO:0007669"/>
    <property type="project" value="UniProtKB-SubCell"/>
</dbReference>
<dbReference type="AlphaFoldDB" id="A0A0D9XRI7"/>
<dbReference type="Gramene" id="LPERR11G09270.1">
    <property type="protein sequence ID" value="LPERR11G09270.1"/>
    <property type="gene ID" value="LPERR11G09270"/>
</dbReference>
<dbReference type="InterPro" id="IPR006447">
    <property type="entry name" value="Myb_dom_plants"/>
</dbReference>
<dbReference type="InterPro" id="IPR017930">
    <property type="entry name" value="Myb_dom"/>
</dbReference>
<keyword evidence="6" id="KW-0010">Activator</keyword>
<dbReference type="PROSITE" id="PS50110">
    <property type="entry name" value="RESPONSE_REGULATORY"/>
    <property type="match status" value="1"/>
</dbReference>
<dbReference type="FunFam" id="1.10.10.60:FF:000007">
    <property type="entry name" value="Two-component response regulator"/>
    <property type="match status" value="1"/>
</dbReference>
<evidence type="ECO:0000256" key="8">
    <source>
        <dbReference type="ARBA" id="ARBA00023242"/>
    </source>
</evidence>
<dbReference type="STRING" id="77586.A0A0D9XRI7"/>
<name>A0A0D9XRI7_9ORYZ</name>
<dbReference type="Gene3D" id="3.40.50.2300">
    <property type="match status" value="1"/>
</dbReference>
<organism evidence="12 13">
    <name type="scientific">Leersia perrieri</name>
    <dbReference type="NCBI Taxonomy" id="77586"/>
    <lineage>
        <taxon>Eukaryota</taxon>
        <taxon>Viridiplantae</taxon>
        <taxon>Streptophyta</taxon>
        <taxon>Embryophyta</taxon>
        <taxon>Tracheophyta</taxon>
        <taxon>Spermatophyta</taxon>
        <taxon>Magnoliopsida</taxon>
        <taxon>Liliopsida</taxon>
        <taxon>Poales</taxon>
        <taxon>Poaceae</taxon>
        <taxon>BOP clade</taxon>
        <taxon>Oryzoideae</taxon>
        <taxon>Oryzeae</taxon>
        <taxon>Oryzinae</taxon>
        <taxon>Leersia</taxon>
    </lineage>
</organism>
<proteinExistence type="predicted"/>
<evidence type="ECO:0008006" key="14">
    <source>
        <dbReference type="Google" id="ProtNLM"/>
    </source>
</evidence>
<dbReference type="SUPFAM" id="SSF52172">
    <property type="entry name" value="CheY-like"/>
    <property type="match status" value="1"/>
</dbReference>
<dbReference type="PROSITE" id="PS51294">
    <property type="entry name" value="HTH_MYB"/>
    <property type="match status" value="1"/>
</dbReference>
<dbReference type="GO" id="GO:0003677">
    <property type="term" value="F:DNA binding"/>
    <property type="evidence" value="ECO:0007669"/>
    <property type="project" value="UniProtKB-KW"/>
</dbReference>
<evidence type="ECO:0000259" key="11">
    <source>
        <dbReference type="PROSITE" id="PS51294"/>
    </source>
</evidence>
<reference evidence="12" key="3">
    <citation type="submission" date="2015-04" db="UniProtKB">
        <authorList>
            <consortium name="EnsemblPlants"/>
        </authorList>
    </citation>
    <scope>IDENTIFICATION</scope>
</reference>
<keyword evidence="7" id="KW-0804">Transcription</keyword>
<accession>A0A0D9XRI7</accession>
<feature type="domain" description="Response regulatory" evidence="10">
    <location>
        <begin position="20"/>
        <end position="126"/>
    </location>
</feature>
<evidence type="ECO:0000256" key="6">
    <source>
        <dbReference type="ARBA" id="ARBA00023159"/>
    </source>
</evidence>
<dbReference type="NCBIfam" id="TIGR01557">
    <property type="entry name" value="myb_SHAQKYF"/>
    <property type="match status" value="1"/>
</dbReference>
<evidence type="ECO:0000256" key="4">
    <source>
        <dbReference type="ARBA" id="ARBA00023015"/>
    </source>
</evidence>
<dbReference type="GO" id="GO:0000160">
    <property type="term" value="P:phosphorelay signal transduction system"/>
    <property type="evidence" value="ECO:0007669"/>
    <property type="project" value="UniProtKB-KW"/>
</dbReference>
<dbReference type="Proteomes" id="UP000032180">
    <property type="component" value="Chromosome 11"/>
</dbReference>
<evidence type="ECO:0000259" key="10">
    <source>
        <dbReference type="PROSITE" id="PS50110"/>
    </source>
</evidence>
<dbReference type="EnsemblPlants" id="LPERR11G09270.1">
    <property type="protein sequence ID" value="LPERR11G09270.1"/>
    <property type="gene ID" value="LPERR11G09270"/>
</dbReference>
<dbReference type="InterPro" id="IPR001789">
    <property type="entry name" value="Sig_transdc_resp-reg_receiver"/>
</dbReference>
<keyword evidence="5" id="KW-0238">DNA-binding</keyword>
<dbReference type="InterPro" id="IPR009057">
    <property type="entry name" value="Homeodomain-like_sf"/>
</dbReference>
<reference evidence="13" key="2">
    <citation type="submission" date="2013-12" db="EMBL/GenBank/DDBJ databases">
        <authorList>
            <person name="Yu Y."/>
            <person name="Lee S."/>
            <person name="de Baynast K."/>
            <person name="Wissotski M."/>
            <person name="Liu L."/>
            <person name="Talag J."/>
            <person name="Goicoechea J."/>
            <person name="Angelova A."/>
            <person name="Jetty R."/>
            <person name="Kudrna D."/>
            <person name="Golser W."/>
            <person name="Rivera L."/>
            <person name="Zhang J."/>
            <person name="Wing R."/>
        </authorList>
    </citation>
    <scope>NUCLEOTIDE SEQUENCE</scope>
</reference>
<dbReference type="GO" id="GO:0009736">
    <property type="term" value="P:cytokinin-activated signaling pathway"/>
    <property type="evidence" value="ECO:0007669"/>
    <property type="project" value="InterPro"/>
</dbReference>
<keyword evidence="8" id="KW-0539">Nucleus</keyword>
<dbReference type="PANTHER" id="PTHR43874:SF7">
    <property type="entry name" value="TWO-COMPONENT RESPONSE REGULATOR ARR10"/>
    <property type="match status" value="1"/>
</dbReference>
<dbReference type="PANTHER" id="PTHR43874">
    <property type="entry name" value="TWO-COMPONENT RESPONSE REGULATOR"/>
    <property type="match status" value="1"/>
</dbReference>
<protein>
    <recommendedName>
        <fullName evidence="14">Response regulatory domain-containing protein</fullName>
    </recommendedName>
</protein>
<evidence type="ECO:0000256" key="9">
    <source>
        <dbReference type="PROSITE-ProRule" id="PRU00169"/>
    </source>
</evidence>
<dbReference type="HOGENOM" id="CLU_024359_0_2_1"/>
<reference evidence="12 13" key="1">
    <citation type="submission" date="2012-08" db="EMBL/GenBank/DDBJ databases">
        <title>Oryza genome evolution.</title>
        <authorList>
            <person name="Wing R.A."/>
        </authorList>
    </citation>
    <scope>NUCLEOTIDE SEQUENCE</scope>
</reference>
<sequence length="683" mass="76169">MNKEAMHGTVVSGKFPEGMCVLTVDENPVCLKVLEVMLHHCKYHAIMTRDTETALQMLRKRPEDYDLVISDVQNLDMDGFMLLELIGLEMDLPTQTMMKGVTHGACDYMVNPVNIKEIQNIWQHVVRKRMTKLGNHKHGDDGGAGHKVQSWSVEVDMVCQTQTKRKYSKMRRSDEDDYDENKENIQFLSQKKPRVAWTPDLHQDFVNVVAKVGVDYAVPKKILQMRKPNHLNRENVTSHLQKYRLYLKRVNNQTGMDPYQFPAGWKHINEQNYLKNYFKNGRYHLSPAMPPTDSSNLYTRINSASALGAHGLSLLSTQAVQLRNNQSNLETVQRGGSLLKNVVLFPYKSNGVAPSNQFALQSNSGVLAPANQFFIQSKDGVLVPANQYSVQTNGGFLATGNQFPVQTNDRFLAPVNQFPSNGGLSAPTNQFQGRSNGSVLATANQYPVHSNGGFFATAKVQISIQRIHLLQTTSAHLAIIFNLRTLETIANHGKLQCHPMFPDVGQKVGTSFGLLQASIPNINQLSSFAASGGQQTESSNAGNSMRSTEMINGNFTLGSNSSISSTVPSDMSFGCTFSNLQADSPALLPQMLDSGNAEDVLPMFNDIHDQQDFFDQLDDNDFLTGENGPEGTGTLDDIVAMLFDDVRYSHPFFYCRMAAQFILWSSLVFVFHRIVDARFTRFA</sequence>
<evidence type="ECO:0000256" key="7">
    <source>
        <dbReference type="ARBA" id="ARBA00023163"/>
    </source>
</evidence>
<evidence type="ECO:0000313" key="13">
    <source>
        <dbReference type="Proteomes" id="UP000032180"/>
    </source>
</evidence>
<evidence type="ECO:0000256" key="5">
    <source>
        <dbReference type="ARBA" id="ARBA00023125"/>
    </source>
</evidence>
<feature type="modified residue" description="4-aspartylphosphate" evidence="9">
    <location>
        <position position="71"/>
    </location>
</feature>
<dbReference type="InterPro" id="IPR045279">
    <property type="entry name" value="ARR-like"/>
</dbReference>
<keyword evidence="3" id="KW-0902">Two-component regulatory system</keyword>
<keyword evidence="4" id="KW-0805">Transcription regulation</keyword>
<keyword evidence="13" id="KW-1185">Reference proteome</keyword>
<dbReference type="eggNOG" id="KOG1601">
    <property type="taxonomic scope" value="Eukaryota"/>
</dbReference>
<evidence type="ECO:0000313" key="12">
    <source>
        <dbReference type="EnsemblPlants" id="LPERR11G09270.1"/>
    </source>
</evidence>
<dbReference type="InterPro" id="IPR011006">
    <property type="entry name" value="CheY-like_superfamily"/>
</dbReference>
<dbReference type="SMART" id="SM00448">
    <property type="entry name" value="REC"/>
    <property type="match status" value="1"/>
</dbReference>
<evidence type="ECO:0000256" key="2">
    <source>
        <dbReference type="ARBA" id="ARBA00022553"/>
    </source>
</evidence>
<dbReference type="CDD" id="cd17584">
    <property type="entry name" value="REC_typeB_ARR-like"/>
    <property type="match status" value="1"/>
</dbReference>
<feature type="domain" description="HTH myb-type" evidence="11">
    <location>
        <begin position="189"/>
        <end position="248"/>
    </location>
</feature>
<evidence type="ECO:0000256" key="1">
    <source>
        <dbReference type="ARBA" id="ARBA00004123"/>
    </source>
</evidence>
<evidence type="ECO:0000256" key="3">
    <source>
        <dbReference type="ARBA" id="ARBA00023012"/>
    </source>
</evidence>